<dbReference type="InterPro" id="IPR050980">
    <property type="entry name" value="2C_sensor_his_kinase"/>
</dbReference>
<dbReference type="Proteomes" id="UP000198707">
    <property type="component" value="Unassembled WGS sequence"/>
</dbReference>
<dbReference type="Gene3D" id="3.30.565.10">
    <property type="entry name" value="Histidine kinase-like ATPase, C-terminal domain"/>
    <property type="match status" value="1"/>
</dbReference>
<dbReference type="InterPro" id="IPR003594">
    <property type="entry name" value="HATPase_dom"/>
</dbReference>
<keyword evidence="5" id="KW-0597">Phosphoprotein</keyword>
<dbReference type="GO" id="GO:0000155">
    <property type="term" value="F:phosphorelay sensor kinase activity"/>
    <property type="evidence" value="ECO:0007669"/>
    <property type="project" value="InterPro"/>
</dbReference>
<evidence type="ECO:0000256" key="2">
    <source>
        <dbReference type="ARBA" id="ARBA00004651"/>
    </source>
</evidence>
<dbReference type="GO" id="GO:0005886">
    <property type="term" value="C:plasma membrane"/>
    <property type="evidence" value="ECO:0007669"/>
    <property type="project" value="UniProtKB-SubCell"/>
</dbReference>
<keyword evidence="6" id="KW-0808">Transferase</keyword>
<dbReference type="InterPro" id="IPR036097">
    <property type="entry name" value="HisK_dim/P_sf"/>
</dbReference>
<dbReference type="CDD" id="cd00082">
    <property type="entry name" value="HisKA"/>
    <property type="match status" value="1"/>
</dbReference>
<dbReference type="SMART" id="SM00387">
    <property type="entry name" value="HATPase_c"/>
    <property type="match status" value="1"/>
</dbReference>
<keyword evidence="8" id="KW-0902">Two-component regulatory system</keyword>
<dbReference type="InterPro" id="IPR005467">
    <property type="entry name" value="His_kinase_dom"/>
</dbReference>
<dbReference type="SUPFAM" id="SSF47384">
    <property type="entry name" value="Homodimeric domain of signal transducing histidine kinase"/>
    <property type="match status" value="1"/>
</dbReference>
<evidence type="ECO:0000256" key="5">
    <source>
        <dbReference type="ARBA" id="ARBA00022553"/>
    </source>
</evidence>
<evidence type="ECO:0000256" key="3">
    <source>
        <dbReference type="ARBA" id="ARBA00012438"/>
    </source>
</evidence>
<comment type="catalytic activity">
    <reaction evidence="1">
        <text>ATP + protein L-histidine = ADP + protein N-phospho-L-histidine.</text>
        <dbReference type="EC" id="2.7.13.3"/>
    </reaction>
</comment>
<dbReference type="EMBL" id="FNYV01000004">
    <property type="protein sequence ID" value="SEJ46372.1"/>
    <property type="molecule type" value="Genomic_DNA"/>
</dbReference>
<sequence length="227" mass="24274">MPSTPENGSPVGNGVSADLGTHSLMLRTLCHELRSPIESLRALTRALADEPGALDPARRQDVAVLAHQQATYLESLWRRATSVLQSLAEPVDQPVPLADVLLVAVASVAAPRLMVRLSNGASRRLVPAHRVRQILVNLVDNALRHGPTEGRVRVSATVRADNLVLVVTDEGRTCRPLLDALRRTTPPPGMSGLGLWIVRHLVTADGGTITASRNDRGVAVRVVLPAP</sequence>
<reference evidence="11" key="1">
    <citation type="submission" date="2016-10" db="EMBL/GenBank/DDBJ databases">
        <authorList>
            <person name="Varghese N."/>
            <person name="Submissions S."/>
        </authorList>
    </citation>
    <scope>NUCLEOTIDE SEQUENCE [LARGE SCALE GENOMIC DNA]</scope>
    <source>
        <strain evidence="11">CGMCC 4.7038</strain>
    </source>
</reference>
<evidence type="ECO:0000256" key="4">
    <source>
        <dbReference type="ARBA" id="ARBA00022475"/>
    </source>
</evidence>
<evidence type="ECO:0000256" key="6">
    <source>
        <dbReference type="ARBA" id="ARBA00022679"/>
    </source>
</evidence>
<evidence type="ECO:0000256" key="1">
    <source>
        <dbReference type="ARBA" id="ARBA00000085"/>
    </source>
</evidence>
<dbReference type="InterPro" id="IPR036890">
    <property type="entry name" value="HATPase_C_sf"/>
</dbReference>
<dbReference type="Pfam" id="PF02518">
    <property type="entry name" value="HATPase_c"/>
    <property type="match status" value="1"/>
</dbReference>
<feature type="domain" description="Histidine kinase" evidence="9">
    <location>
        <begin position="28"/>
        <end position="227"/>
    </location>
</feature>
<dbReference type="STRING" id="1144548.SAMN05443287_104532"/>
<dbReference type="SUPFAM" id="SSF55874">
    <property type="entry name" value="ATPase domain of HSP90 chaperone/DNA topoisomerase II/histidine kinase"/>
    <property type="match status" value="1"/>
</dbReference>
<evidence type="ECO:0000313" key="10">
    <source>
        <dbReference type="EMBL" id="SEJ46372.1"/>
    </source>
</evidence>
<evidence type="ECO:0000313" key="11">
    <source>
        <dbReference type="Proteomes" id="UP000198707"/>
    </source>
</evidence>
<dbReference type="PANTHER" id="PTHR44936">
    <property type="entry name" value="SENSOR PROTEIN CREC"/>
    <property type="match status" value="1"/>
</dbReference>
<accession>A0A1H6Z9M2</accession>
<proteinExistence type="predicted"/>
<keyword evidence="11" id="KW-1185">Reference proteome</keyword>
<dbReference type="AlphaFoldDB" id="A0A1H6Z9M2"/>
<keyword evidence="4" id="KW-0472">Membrane</keyword>
<name>A0A1H6Z9M2_9ACTN</name>
<gene>
    <name evidence="10" type="ORF">SAMN05443287_104532</name>
</gene>
<comment type="subcellular location">
    <subcellularLocation>
        <location evidence="2">Cell membrane</location>
        <topology evidence="2">Multi-pass membrane protein</topology>
    </subcellularLocation>
</comment>
<dbReference type="PROSITE" id="PS50109">
    <property type="entry name" value="HIS_KIN"/>
    <property type="match status" value="1"/>
</dbReference>
<dbReference type="PANTHER" id="PTHR44936:SF9">
    <property type="entry name" value="SENSOR PROTEIN CREC"/>
    <property type="match status" value="1"/>
</dbReference>
<evidence type="ECO:0000256" key="8">
    <source>
        <dbReference type="ARBA" id="ARBA00023012"/>
    </source>
</evidence>
<organism evidence="10 11">
    <name type="scientific">Micromonospora phaseoli</name>
    <dbReference type="NCBI Taxonomy" id="1144548"/>
    <lineage>
        <taxon>Bacteria</taxon>
        <taxon>Bacillati</taxon>
        <taxon>Actinomycetota</taxon>
        <taxon>Actinomycetes</taxon>
        <taxon>Micromonosporales</taxon>
        <taxon>Micromonosporaceae</taxon>
        <taxon>Micromonospora</taxon>
    </lineage>
</organism>
<keyword evidence="4" id="KW-1003">Cell membrane</keyword>
<dbReference type="EC" id="2.7.13.3" evidence="3"/>
<protein>
    <recommendedName>
        <fullName evidence="3">histidine kinase</fullName>
        <ecNumber evidence="3">2.7.13.3</ecNumber>
    </recommendedName>
</protein>
<evidence type="ECO:0000256" key="7">
    <source>
        <dbReference type="ARBA" id="ARBA00022777"/>
    </source>
</evidence>
<evidence type="ECO:0000259" key="9">
    <source>
        <dbReference type="PROSITE" id="PS50109"/>
    </source>
</evidence>
<dbReference type="InterPro" id="IPR003661">
    <property type="entry name" value="HisK_dim/P_dom"/>
</dbReference>
<keyword evidence="7 10" id="KW-0418">Kinase</keyword>